<dbReference type="PANTHER" id="PTHR21310:SF37">
    <property type="entry name" value="AMINOGLYCOSIDE PHOSPHOTRANSFERASE DOMAIN-CONTAINING PROTEIN"/>
    <property type="match status" value="1"/>
</dbReference>
<comment type="caution">
    <text evidence="1">The sequence shown here is derived from an EMBL/GenBank/DDBJ whole genome shotgun (WGS) entry which is preliminary data.</text>
</comment>
<protein>
    <submittedName>
        <fullName evidence="1">Uncharacterized protein</fullName>
    </submittedName>
</protein>
<dbReference type="SUPFAM" id="SSF56112">
    <property type="entry name" value="Protein kinase-like (PK-like)"/>
    <property type="match status" value="1"/>
</dbReference>
<dbReference type="InterPro" id="IPR051678">
    <property type="entry name" value="AGP_Transferase"/>
</dbReference>
<proteinExistence type="predicted"/>
<dbReference type="AlphaFoldDB" id="A0A2S4KZY9"/>
<keyword evidence="2" id="KW-1185">Reference proteome</keyword>
<dbReference type="PANTHER" id="PTHR21310">
    <property type="entry name" value="AMINOGLYCOSIDE PHOSPHOTRANSFERASE-RELATED-RELATED"/>
    <property type="match status" value="1"/>
</dbReference>
<dbReference type="STRING" id="94208.A0A2S4KZY9"/>
<name>A0A2S4KZY9_9HYPO</name>
<evidence type="ECO:0000313" key="2">
    <source>
        <dbReference type="Proteomes" id="UP000237481"/>
    </source>
</evidence>
<sequence length="505" mass="57444">MAASFEEFDESAWDYGDRLFHEWNRGLRKRALYLEIVQIMARHSLGKAVEICPPRRGAFNVLYRVVFAAGPGSIIRFPIPAYFQYAEEKLRAEVAVMRYISDHTSIPIPPVIRSGTKDESPGGLGPFLIMEWVDNECDMADVLNTPGLEDNKAPVLDPNIDEHKLLFMYSQMADILLQISRCEFAAIGSLGIADENGHPPKVTTRPLSLNVSQLANFSRVPHYELPATSKTFTDSAEYYSALADMHLQQLSFQRNQAIESAADCRKKYIARQLFRKLAREGRLADEEFRQGPFKLWCDDLRPANVLVNKQHQVAAVVDWEFSYAAPAEFSFSPPWWLLLTAPEDWTAGLDDWAAHYEPRLFTFLRALEAKEKEHIAAGRLKELEILSTRMRESWESGRFWLTYAARTTWAFDAIFWMFLDEKFFGKSTNGDFTERLGLLPCAQVEVMEEFVARKLDEKEAQTLVDWYAPGRMSEMPPDILSVGISTAPGAGDQSDVLKEAASDWI</sequence>
<dbReference type="Proteomes" id="UP000237481">
    <property type="component" value="Unassembled WGS sequence"/>
</dbReference>
<evidence type="ECO:0000313" key="1">
    <source>
        <dbReference type="EMBL" id="POR35768.1"/>
    </source>
</evidence>
<dbReference type="EMBL" id="PKSG01000405">
    <property type="protein sequence ID" value="POR35768.1"/>
    <property type="molecule type" value="Genomic_DNA"/>
</dbReference>
<dbReference type="InterPro" id="IPR011009">
    <property type="entry name" value="Kinase-like_dom_sf"/>
</dbReference>
<dbReference type="OrthoDB" id="5412996at2759"/>
<organism evidence="1 2">
    <name type="scientific">Tolypocladium paradoxum</name>
    <dbReference type="NCBI Taxonomy" id="94208"/>
    <lineage>
        <taxon>Eukaryota</taxon>
        <taxon>Fungi</taxon>
        <taxon>Dikarya</taxon>
        <taxon>Ascomycota</taxon>
        <taxon>Pezizomycotina</taxon>
        <taxon>Sordariomycetes</taxon>
        <taxon>Hypocreomycetidae</taxon>
        <taxon>Hypocreales</taxon>
        <taxon>Ophiocordycipitaceae</taxon>
        <taxon>Tolypocladium</taxon>
    </lineage>
</organism>
<reference evidence="1 2" key="1">
    <citation type="submission" date="2018-01" db="EMBL/GenBank/DDBJ databases">
        <title>Harnessing the power of phylogenomics to disentangle the directionality and signatures of interkingdom host jumping in the parasitic fungal genus Tolypocladium.</title>
        <authorList>
            <person name="Quandt C.A."/>
            <person name="Patterson W."/>
            <person name="Spatafora J.W."/>
        </authorList>
    </citation>
    <scope>NUCLEOTIDE SEQUENCE [LARGE SCALE GENOMIC DNA]</scope>
    <source>
        <strain evidence="1 2">NRBC 100945</strain>
    </source>
</reference>
<gene>
    <name evidence="1" type="ORF">TPAR_04047</name>
</gene>
<accession>A0A2S4KZY9</accession>